<reference evidence="1 2" key="1">
    <citation type="submission" date="2017-02" db="EMBL/GenBank/DDBJ databases">
        <authorList>
            <person name="Peterson S.W."/>
        </authorList>
    </citation>
    <scope>NUCLEOTIDE SEQUENCE [LARGE SCALE GENOMIC DNA]</scope>
    <source>
        <strain evidence="1 2">DSM 22323</strain>
    </source>
</reference>
<dbReference type="EMBL" id="FUYZ01000002">
    <property type="protein sequence ID" value="SKB70802.1"/>
    <property type="molecule type" value="Genomic_DNA"/>
</dbReference>
<evidence type="ECO:0000313" key="1">
    <source>
        <dbReference type="EMBL" id="SKB70802.1"/>
    </source>
</evidence>
<dbReference type="RefSeq" id="WP_079665998.1">
    <property type="nucleotide sequence ID" value="NZ_FUYZ01000002.1"/>
</dbReference>
<organism evidence="1 2">
    <name type="scientific">Soonwooa buanensis</name>
    <dbReference type="NCBI Taxonomy" id="619805"/>
    <lineage>
        <taxon>Bacteria</taxon>
        <taxon>Pseudomonadati</taxon>
        <taxon>Bacteroidota</taxon>
        <taxon>Flavobacteriia</taxon>
        <taxon>Flavobacteriales</taxon>
        <taxon>Weeksellaceae</taxon>
        <taxon>Chryseobacterium group</taxon>
        <taxon>Soonwooa</taxon>
    </lineage>
</organism>
<gene>
    <name evidence="1" type="ORF">SAMN05660477_00710</name>
</gene>
<name>A0A1T5DGG3_9FLAO</name>
<accession>A0A1T5DGG3</accession>
<sequence>MENTDIRSRLTKFEFDNEVLYTKFNSYAEAEQFANENNGKLTEVGFLDGNDNPVFDDSAGLIAKKDYFAAEPNPNYEIIHSGNPLFKELVAKYVKRDSEIRDKSVEEELLSDSDSLISEDGVFVIDKKGEIQKVTSRERVRYLMHTKVYELGVLIPKS</sequence>
<dbReference type="OrthoDB" id="1255441at2"/>
<protein>
    <submittedName>
        <fullName evidence="1">Uncharacterized protein</fullName>
    </submittedName>
</protein>
<proteinExistence type="predicted"/>
<dbReference type="AlphaFoldDB" id="A0A1T5DGG3"/>
<keyword evidence="2" id="KW-1185">Reference proteome</keyword>
<evidence type="ECO:0000313" key="2">
    <source>
        <dbReference type="Proteomes" id="UP000191112"/>
    </source>
</evidence>
<dbReference type="STRING" id="619805.SAMN05660477_00710"/>
<dbReference type="Proteomes" id="UP000191112">
    <property type="component" value="Unassembled WGS sequence"/>
</dbReference>